<keyword evidence="2" id="KW-1133">Transmembrane helix</keyword>
<gene>
    <name evidence="3" type="ORF">BGC07_03020</name>
</gene>
<proteinExistence type="predicted"/>
<sequence>MCATANAMLLAPTDSKKLKEQLGAYIVAFISAAALLVAPTLSAAQGLEKALPSLSSGACLGILSAFNSLSASIFTQGLVDFKGQQFSSCSSQGLKCSDIIANVLAYTMAAVTALSFSALNCLISDEKEFQIPAMIVAGAITTAIWGAGLKSLFQEIKKFCATDPGNTPRPPQYSTVIQDAIEESARTERDRSVSQSGAMAPGV</sequence>
<feature type="region of interest" description="Disordered" evidence="1">
    <location>
        <begin position="184"/>
        <end position="203"/>
    </location>
</feature>
<evidence type="ECO:0000256" key="2">
    <source>
        <dbReference type="SAM" id="Phobius"/>
    </source>
</evidence>
<organism evidence="3 4">
    <name type="scientific">Piscirickettsia litoralis</name>
    <dbReference type="NCBI Taxonomy" id="1891921"/>
    <lineage>
        <taxon>Bacteria</taxon>
        <taxon>Pseudomonadati</taxon>
        <taxon>Pseudomonadota</taxon>
        <taxon>Gammaproteobacteria</taxon>
        <taxon>Thiotrichales</taxon>
        <taxon>Piscirickettsiaceae</taxon>
        <taxon>Piscirickettsia</taxon>
    </lineage>
</organism>
<keyword evidence="4" id="KW-1185">Reference proteome</keyword>
<feature type="transmembrane region" description="Helical" evidence="2">
    <location>
        <begin position="99"/>
        <end position="119"/>
    </location>
</feature>
<feature type="transmembrane region" description="Helical" evidence="2">
    <location>
        <begin position="22"/>
        <end position="42"/>
    </location>
</feature>
<evidence type="ECO:0000256" key="1">
    <source>
        <dbReference type="SAM" id="MobiDB-lite"/>
    </source>
</evidence>
<feature type="transmembrane region" description="Helical" evidence="2">
    <location>
        <begin position="131"/>
        <end position="149"/>
    </location>
</feature>
<dbReference type="Proteomes" id="UP000094329">
    <property type="component" value="Unassembled WGS sequence"/>
</dbReference>
<comment type="caution">
    <text evidence="3">The sequence shown here is derived from an EMBL/GenBank/DDBJ whole genome shotgun (WGS) entry which is preliminary data.</text>
</comment>
<accession>A0ABX2ZZR9</accession>
<evidence type="ECO:0000313" key="4">
    <source>
        <dbReference type="Proteomes" id="UP000094329"/>
    </source>
</evidence>
<dbReference type="EMBL" id="MDTU01000001">
    <property type="protein sequence ID" value="ODN42106.1"/>
    <property type="molecule type" value="Genomic_DNA"/>
</dbReference>
<name>A0ABX2ZZR9_9GAMM</name>
<feature type="transmembrane region" description="Helical" evidence="2">
    <location>
        <begin position="54"/>
        <end position="79"/>
    </location>
</feature>
<protein>
    <submittedName>
        <fullName evidence="3">Uncharacterized protein</fullName>
    </submittedName>
</protein>
<keyword evidence="2" id="KW-0472">Membrane</keyword>
<keyword evidence="2" id="KW-0812">Transmembrane</keyword>
<evidence type="ECO:0000313" key="3">
    <source>
        <dbReference type="EMBL" id="ODN42106.1"/>
    </source>
</evidence>
<reference evidence="3 4" key="1">
    <citation type="submission" date="2016-08" db="EMBL/GenBank/DDBJ databases">
        <title>Draft genome sequence of Candidatus Piscirickettsia litoralis, from seawater.</title>
        <authorList>
            <person name="Wan X."/>
            <person name="Lee A.J."/>
            <person name="Hou S."/>
            <person name="Donachie S.P."/>
        </authorList>
    </citation>
    <scope>NUCLEOTIDE SEQUENCE [LARGE SCALE GENOMIC DNA]</scope>
    <source>
        <strain evidence="3 4">Y2</strain>
    </source>
</reference>